<organism evidence="1 2">
    <name type="scientific">Bacterioplanes sanyensis</name>
    <dbReference type="NCBI Taxonomy" id="1249553"/>
    <lineage>
        <taxon>Bacteria</taxon>
        <taxon>Pseudomonadati</taxon>
        <taxon>Pseudomonadota</taxon>
        <taxon>Gammaproteobacteria</taxon>
        <taxon>Oceanospirillales</taxon>
        <taxon>Oceanospirillaceae</taxon>
        <taxon>Bacterioplanes</taxon>
    </lineage>
</organism>
<name>A0A222FLX8_9GAMM</name>
<reference evidence="1 2" key="1">
    <citation type="submission" date="2017-07" db="EMBL/GenBank/DDBJ databases">
        <title>Annotated genome sequence of Bacterioplanes sanyensis isolated from Red Sea.</title>
        <authorList>
            <person name="Rehman Z.U."/>
        </authorList>
    </citation>
    <scope>NUCLEOTIDE SEQUENCE [LARGE SCALE GENOMIC DNA]</scope>
    <source>
        <strain evidence="1 2">NV9</strain>
    </source>
</reference>
<dbReference type="KEGG" id="bsan:CHH28_12225"/>
<evidence type="ECO:0000313" key="2">
    <source>
        <dbReference type="Proteomes" id="UP000202440"/>
    </source>
</evidence>
<protein>
    <submittedName>
        <fullName evidence="1">Uncharacterized protein</fullName>
    </submittedName>
</protein>
<evidence type="ECO:0000313" key="1">
    <source>
        <dbReference type="EMBL" id="ASP39391.1"/>
    </source>
</evidence>
<dbReference type="Proteomes" id="UP000202440">
    <property type="component" value="Chromosome"/>
</dbReference>
<accession>A0A222FLX8</accession>
<keyword evidence="2" id="KW-1185">Reference proteome</keyword>
<proteinExistence type="predicted"/>
<dbReference type="EMBL" id="CP022530">
    <property type="protein sequence ID" value="ASP39391.1"/>
    <property type="molecule type" value="Genomic_DNA"/>
</dbReference>
<sequence length="67" mass="7458">MAVGVDKGYDTGMFVDGFPHITITPHVAAKPKNGRLDDRAMVKLGYHISQIKRKRVEEPFGWVGNFG</sequence>
<dbReference type="AlphaFoldDB" id="A0A222FLX8"/>
<gene>
    <name evidence="1" type="ORF">CHH28_12225</name>
</gene>